<gene>
    <name evidence="1" type="ORF">ED033_21205</name>
</gene>
<protein>
    <submittedName>
        <fullName evidence="1">Uncharacterized protein</fullName>
    </submittedName>
</protein>
<proteinExistence type="predicted"/>
<dbReference type="AlphaFoldDB" id="A0A3I8FY68"/>
<dbReference type="Proteomes" id="UP000885379">
    <property type="component" value="Unassembled WGS sequence"/>
</dbReference>
<comment type="caution">
    <text evidence="1">The sequence shown here is derived from an EMBL/GenBank/DDBJ whole genome shotgun (WGS) entry which is preliminary data.</text>
</comment>
<sequence>MSRFPTETIIAPASTLKDFSGHTVAGAGKEIMPADAAARLYRIQNLSKTETLWFNDTGSVAAAGAPGSYALAPGGYYEFSSTHAVSVYATTVVAFSAARY</sequence>
<reference evidence="1" key="1">
    <citation type="submission" date="2018-10" db="EMBL/GenBank/DDBJ databases">
        <authorList>
            <consortium name="PulseNet: The National Subtyping Network for Foodborne Disease Surveillance"/>
            <person name="Tarr C.L."/>
            <person name="Trees E."/>
            <person name="Katz L.S."/>
            <person name="Carleton-Romer H.A."/>
            <person name="Stroika S."/>
            <person name="Kucerova Z."/>
            <person name="Roache K.F."/>
            <person name="Sabol A.L."/>
            <person name="Besser J."/>
            <person name="Gerner-Smidt P."/>
        </authorList>
    </citation>
    <scope>NUCLEOTIDE SEQUENCE [LARGE SCALE GENOMIC DNA]</scope>
    <source>
        <strain evidence="1">PNUSAS057480</strain>
    </source>
</reference>
<evidence type="ECO:0000313" key="1">
    <source>
        <dbReference type="EMBL" id="MER44788.1"/>
    </source>
</evidence>
<organism evidence="1">
    <name type="scientific">Salmonella enterica</name>
    <name type="common">Salmonella choleraesuis</name>
    <dbReference type="NCBI Taxonomy" id="28901"/>
    <lineage>
        <taxon>Bacteria</taxon>
        <taxon>Pseudomonadati</taxon>
        <taxon>Pseudomonadota</taxon>
        <taxon>Gammaproteobacteria</taxon>
        <taxon>Enterobacterales</taxon>
        <taxon>Enterobacteriaceae</taxon>
        <taxon>Salmonella</taxon>
    </lineage>
</organism>
<dbReference type="EMBL" id="RMEA01000091">
    <property type="protein sequence ID" value="MER44788.1"/>
    <property type="molecule type" value="Genomic_DNA"/>
</dbReference>
<name>A0A3I8FY68_SALER</name>
<accession>A0A3I8FY68</accession>